<name>A0ABR7E505_9BACT</name>
<organism evidence="2 3">
    <name type="scientific">Parabacteroides segnis</name>
    <dbReference type="NCBI Taxonomy" id="2763058"/>
    <lineage>
        <taxon>Bacteria</taxon>
        <taxon>Pseudomonadati</taxon>
        <taxon>Bacteroidota</taxon>
        <taxon>Bacteroidia</taxon>
        <taxon>Bacteroidales</taxon>
        <taxon>Tannerellaceae</taxon>
        <taxon>Parabacteroides</taxon>
    </lineage>
</organism>
<keyword evidence="3" id="KW-1185">Reference proteome</keyword>
<dbReference type="RefSeq" id="WP_186960643.1">
    <property type="nucleotide sequence ID" value="NZ_JACOOI010000023.1"/>
</dbReference>
<dbReference type="Pfam" id="PF14355">
    <property type="entry name" value="Abi_C"/>
    <property type="match status" value="1"/>
</dbReference>
<evidence type="ECO:0000313" key="2">
    <source>
        <dbReference type="EMBL" id="MBC5644860.1"/>
    </source>
</evidence>
<protein>
    <submittedName>
        <fullName evidence="2">Abortive infection family protein</fullName>
    </submittedName>
</protein>
<evidence type="ECO:0000313" key="3">
    <source>
        <dbReference type="Proteomes" id="UP000644010"/>
    </source>
</evidence>
<proteinExistence type="predicted"/>
<reference evidence="2 3" key="1">
    <citation type="submission" date="2020-08" db="EMBL/GenBank/DDBJ databases">
        <title>Genome public.</title>
        <authorList>
            <person name="Liu C."/>
            <person name="Sun Q."/>
        </authorList>
    </citation>
    <scope>NUCLEOTIDE SEQUENCE [LARGE SCALE GENOMIC DNA]</scope>
    <source>
        <strain evidence="2 3">BX2</strain>
    </source>
</reference>
<gene>
    <name evidence="2" type="ORF">H8S77_18435</name>
</gene>
<dbReference type="EMBL" id="JACOOI010000023">
    <property type="protein sequence ID" value="MBC5644860.1"/>
    <property type="molecule type" value="Genomic_DNA"/>
</dbReference>
<comment type="caution">
    <text evidence="2">The sequence shown here is derived from an EMBL/GenBank/DDBJ whole genome shotgun (WGS) entry which is preliminary data.</text>
</comment>
<sequence>MEKLKKLIEQYKYWSKLSVFIERIEMNLAVDFSISMENTKSLLEAVGKEICKYHGKELVKRSTVQGIVKNAFSAMGYSNDHYAIQISTALGTIAQHVATIRNQVGTNSHGKTLDQLEERNNLIDEVSRDLLIDSTELTCCFLIRMFENQRIEKVLEEKKSKLEYFEAADFNEYWDDQYGEFTMAEYSYAASEILYNVDEEAFLKEYKNFKENSDDKN</sequence>
<accession>A0ABR7E505</accession>
<dbReference type="InterPro" id="IPR026001">
    <property type="entry name" value="Abi-like_C"/>
</dbReference>
<evidence type="ECO:0000259" key="1">
    <source>
        <dbReference type="Pfam" id="PF14355"/>
    </source>
</evidence>
<feature type="domain" description="Abortive infection protein-like C-terminal" evidence="1">
    <location>
        <begin position="68"/>
        <end position="143"/>
    </location>
</feature>
<dbReference type="Proteomes" id="UP000644010">
    <property type="component" value="Unassembled WGS sequence"/>
</dbReference>